<comment type="caution">
    <text evidence="2">The sequence shown here is derived from an EMBL/GenBank/DDBJ whole genome shotgun (WGS) entry which is preliminary data.</text>
</comment>
<dbReference type="AlphaFoldDB" id="A0AAD8Y9T6"/>
<feature type="transmembrane region" description="Helical" evidence="1">
    <location>
        <begin position="6"/>
        <end position="24"/>
    </location>
</feature>
<feature type="transmembrane region" description="Helical" evidence="1">
    <location>
        <begin position="74"/>
        <end position="98"/>
    </location>
</feature>
<dbReference type="Proteomes" id="UP001224775">
    <property type="component" value="Unassembled WGS sequence"/>
</dbReference>
<evidence type="ECO:0000313" key="3">
    <source>
        <dbReference type="Proteomes" id="UP001224775"/>
    </source>
</evidence>
<protein>
    <submittedName>
        <fullName evidence="2">Uncharacterized protein</fullName>
    </submittedName>
</protein>
<name>A0AAD8Y9T6_9STRA</name>
<accession>A0AAD8Y9T6</accession>
<keyword evidence="1" id="KW-0812">Transmembrane</keyword>
<reference evidence="2" key="1">
    <citation type="submission" date="2023-06" db="EMBL/GenBank/DDBJ databases">
        <title>Survivors Of The Sea: Transcriptome response of Skeletonema marinoi to long-term dormancy.</title>
        <authorList>
            <person name="Pinder M.I.M."/>
            <person name="Kourtchenko O."/>
            <person name="Robertson E.K."/>
            <person name="Larsson T."/>
            <person name="Maumus F."/>
            <person name="Osuna-Cruz C.M."/>
            <person name="Vancaester E."/>
            <person name="Stenow R."/>
            <person name="Vandepoele K."/>
            <person name="Ploug H."/>
            <person name="Bruchert V."/>
            <person name="Godhe A."/>
            <person name="Topel M."/>
        </authorList>
    </citation>
    <scope>NUCLEOTIDE SEQUENCE</scope>
    <source>
        <strain evidence="2">R05AC</strain>
    </source>
</reference>
<keyword evidence="3" id="KW-1185">Reference proteome</keyword>
<organism evidence="2 3">
    <name type="scientific">Skeletonema marinoi</name>
    <dbReference type="NCBI Taxonomy" id="267567"/>
    <lineage>
        <taxon>Eukaryota</taxon>
        <taxon>Sar</taxon>
        <taxon>Stramenopiles</taxon>
        <taxon>Ochrophyta</taxon>
        <taxon>Bacillariophyta</taxon>
        <taxon>Coscinodiscophyceae</taxon>
        <taxon>Thalassiosirophycidae</taxon>
        <taxon>Thalassiosirales</taxon>
        <taxon>Skeletonemataceae</taxon>
        <taxon>Skeletonema</taxon>
        <taxon>Skeletonema marinoi-dohrnii complex</taxon>
    </lineage>
</organism>
<keyword evidence="1" id="KW-1133">Transmembrane helix</keyword>
<dbReference type="GO" id="GO:0016020">
    <property type="term" value="C:membrane"/>
    <property type="evidence" value="ECO:0007669"/>
    <property type="project" value="UniProtKB-SubCell"/>
</dbReference>
<evidence type="ECO:0000313" key="2">
    <source>
        <dbReference type="EMBL" id="KAK1741592.1"/>
    </source>
</evidence>
<gene>
    <name evidence="2" type="ORF">QTG54_008070</name>
</gene>
<dbReference type="EMBL" id="JATAAI010000013">
    <property type="protein sequence ID" value="KAK1741592.1"/>
    <property type="molecule type" value="Genomic_DNA"/>
</dbReference>
<sequence>MNSILALDQGLTGFTVGVTVYFFFIQSPKLGKTMGKEKFVPLMMALTRTWAKTMFLSSTANLATSLYLSSNDTMNISLVAIGWMAMALNWFVVVPAALKAGARSTRERKGDNSKDLKEFAVNGGGKTETKSLHQTVVVFVLIMVGAFVGHLVDLTSCV</sequence>
<evidence type="ECO:0000256" key="1">
    <source>
        <dbReference type="SAM" id="Phobius"/>
    </source>
</evidence>
<proteinExistence type="predicted"/>
<feature type="transmembrane region" description="Helical" evidence="1">
    <location>
        <begin position="135"/>
        <end position="152"/>
    </location>
</feature>
<keyword evidence="1" id="KW-0472">Membrane</keyword>